<keyword evidence="3" id="KW-1185">Reference proteome</keyword>
<proteinExistence type="predicted"/>
<feature type="domain" description="Putative Flp pilus-assembly TadG-like N-terminal" evidence="1">
    <location>
        <begin position="16"/>
        <end position="61"/>
    </location>
</feature>
<dbReference type="EMBL" id="JAFDVD010000012">
    <property type="protein sequence ID" value="MBM6400953.1"/>
    <property type="molecule type" value="Genomic_DNA"/>
</dbReference>
<dbReference type="Pfam" id="PF13400">
    <property type="entry name" value="Tad"/>
    <property type="match status" value="1"/>
</dbReference>
<comment type="caution">
    <text evidence="2">The sequence shown here is derived from an EMBL/GenBank/DDBJ whole genome shotgun (WGS) entry which is preliminary data.</text>
</comment>
<sequence>MSARARRRPRRRDERGYVAVTSALLLVVLLGFSAFAVDVGHWYLEGQRAQRAADAAALAGVTKLPGDRTAAYQTARDYATGNGFTNGGGTTVSAALAGGSTRLRVDVTTQVQNIFGGFLGLPSTAVSRHAVAEFAGPVPLGSPCNRFGDDPEAGSTASSNCDNTGQFWANIGSPAANKQSGDAFQNDTCTAATSDGCPGNDNVDYDPLGHVYTITLRQAVSNLTIEAFDPAFVAVGDYCTLGAANLNNAKNLPYPDAALVSNPSTRYAGGTTSWCTGDQPFSSASAPDTEFILRGPAGNPWEPTAWPQLGGSCAPKTFDGYYGDLNKVLDKRTTQYAARPDVADNFRRWVRLCRISGPVPAGTYAVQIHTNGLGADTEDGHNRFALRAYGTNSSDKDKISIAGFSKMVMYGNTPNGTSKFFLARVPTNSSGQFLNVNLYDIGDGATAGSTVTVVPPIESGGSFTGCTGKGRVNGSLPTCQISVSSTYNGRWQTITVPIPSTYSCTDSSPTGCWVRLEFYYGPSSSPADTTSWTATLDGDPIRLVE</sequence>
<accession>A0ABS2CM42</accession>
<dbReference type="InterPro" id="IPR028087">
    <property type="entry name" value="Tad_N"/>
</dbReference>
<evidence type="ECO:0000259" key="1">
    <source>
        <dbReference type="Pfam" id="PF13400"/>
    </source>
</evidence>
<gene>
    <name evidence="2" type="ORF">JQN70_11190</name>
</gene>
<reference evidence="2" key="1">
    <citation type="submission" date="2021-02" db="EMBL/GenBank/DDBJ databases">
        <title>Phycicoccus sp. MQZ13P-5T, whole genome shotgun sequence.</title>
        <authorList>
            <person name="Tuo L."/>
        </authorList>
    </citation>
    <scope>NUCLEOTIDE SEQUENCE</scope>
    <source>
        <strain evidence="2">MQZ13P-5</strain>
    </source>
</reference>
<name>A0ABS2CM42_9MICO</name>
<protein>
    <recommendedName>
        <fullName evidence="1">Putative Flp pilus-assembly TadG-like N-terminal domain-containing protein</fullName>
    </recommendedName>
</protein>
<dbReference type="Proteomes" id="UP001430172">
    <property type="component" value="Unassembled WGS sequence"/>
</dbReference>
<evidence type="ECO:0000313" key="2">
    <source>
        <dbReference type="EMBL" id="MBM6400953.1"/>
    </source>
</evidence>
<organism evidence="2 3">
    <name type="scientific">Phycicoccus sonneratiae</name>
    <dbReference type="NCBI Taxonomy" id="2807628"/>
    <lineage>
        <taxon>Bacteria</taxon>
        <taxon>Bacillati</taxon>
        <taxon>Actinomycetota</taxon>
        <taxon>Actinomycetes</taxon>
        <taxon>Micrococcales</taxon>
        <taxon>Intrasporangiaceae</taxon>
        <taxon>Phycicoccus</taxon>
    </lineage>
</organism>
<evidence type="ECO:0000313" key="3">
    <source>
        <dbReference type="Proteomes" id="UP001430172"/>
    </source>
</evidence>